<organism evidence="1">
    <name type="scientific">marine sediment metagenome</name>
    <dbReference type="NCBI Taxonomy" id="412755"/>
    <lineage>
        <taxon>unclassified sequences</taxon>
        <taxon>metagenomes</taxon>
        <taxon>ecological metagenomes</taxon>
    </lineage>
</organism>
<protein>
    <submittedName>
        <fullName evidence="1">Uncharacterized protein</fullName>
    </submittedName>
</protein>
<dbReference type="AlphaFoldDB" id="A0A0F9PA61"/>
<accession>A0A0F9PA61</accession>
<dbReference type="EMBL" id="LAZR01006696">
    <property type="protein sequence ID" value="KKM90247.1"/>
    <property type="molecule type" value="Genomic_DNA"/>
</dbReference>
<name>A0A0F9PA61_9ZZZZ</name>
<gene>
    <name evidence="1" type="ORF">LCGC14_1240560</name>
</gene>
<evidence type="ECO:0000313" key="1">
    <source>
        <dbReference type="EMBL" id="KKM90247.1"/>
    </source>
</evidence>
<reference evidence="1" key="1">
    <citation type="journal article" date="2015" name="Nature">
        <title>Complex archaea that bridge the gap between prokaryotes and eukaryotes.</title>
        <authorList>
            <person name="Spang A."/>
            <person name="Saw J.H."/>
            <person name="Jorgensen S.L."/>
            <person name="Zaremba-Niedzwiedzka K."/>
            <person name="Martijn J."/>
            <person name="Lind A.E."/>
            <person name="van Eijk R."/>
            <person name="Schleper C."/>
            <person name="Guy L."/>
            <person name="Ettema T.J."/>
        </authorList>
    </citation>
    <scope>NUCLEOTIDE SEQUENCE</scope>
</reference>
<sequence>MAMVSPYSDPNAHGQINKTFCFQRYKKKVFMRTLPRPVSRNTAYQIIQRQKLSDASKAYSLLTGNSKYYYRKRASQKSKTGLNLFMSGHMKNYLPSTLLPIPAKSIEDMVIFTPAGLYSDEIKISIANEYHPFSFHNKHGSLDEIENSVIGPDGVSTGLLTYDTAKFNKGVDNFGNTNFVTYPDAITQNNIAVQFWYKPNWASTQGIRNNQIIFYGTFFVDYFSFRWAKLTKQWVCRIYDDMGNHSFYVFDPIAFIPGDLFCLTLIVDPDAGPDEKMRLYHGDTELANHVYLGDHYLNDNPWDWGEPIDLRFSRQNFYDDCNGVVDNPKMINNTTQLVINSFLAGRGTEEFPSFYNVEYGNIYDTGNVYTKVNEILDPSIQKIIISTPSGHPCHIPFRYLLRVEWRDQSDEIFNSVIRLPEIILGEGESLTLYLSRDWSVYYDQAFHRLACTNQL</sequence>
<comment type="caution">
    <text evidence="1">The sequence shown here is derived from an EMBL/GenBank/DDBJ whole genome shotgun (WGS) entry which is preliminary data.</text>
</comment>
<proteinExistence type="predicted"/>